<dbReference type="PANTHER" id="PTHR42648:SF11">
    <property type="entry name" value="TRANSPOSON TY4-P GAG-POL POLYPROTEIN"/>
    <property type="match status" value="1"/>
</dbReference>
<keyword evidence="17" id="KW-1185">Reference proteome</keyword>
<keyword evidence="2" id="KW-0548">Nucleotidyltransferase</keyword>
<evidence type="ECO:0000259" key="15">
    <source>
        <dbReference type="PROSITE" id="PS50994"/>
    </source>
</evidence>
<keyword evidence="12" id="KW-0233">DNA recombination</keyword>
<keyword evidence="9" id="KW-0229">DNA integration</keyword>
<dbReference type="GO" id="GO:0005634">
    <property type="term" value="C:nucleus"/>
    <property type="evidence" value="ECO:0007669"/>
    <property type="project" value="UniProtKB-ARBA"/>
</dbReference>
<evidence type="ECO:0000313" key="17">
    <source>
        <dbReference type="Proteomes" id="UP000765509"/>
    </source>
</evidence>
<dbReference type="InterPro" id="IPR057670">
    <property type="entry name" value="SH3_retrovirus"/>
</dbReference>
<dbReference type="GO" id="GO:0015074">
    <property type="term" value="P:DNA integration"/>
    <property type="evidence" value="ECO:0007669"/>
    <property type="project" value="UniProtKB-KW"/>
</dbReference>
<gene>
    <name evidence="16" type="ORF">O181_008596</name>
</gene>
<comment type="catalytic activity">
    <reaction evidence="13">
        <text>DNA(n) + a 2'-deoxyribonucleoside 5'-triphosphate = DNA(n+1) + diphosphate</text>
        <dbReference type="Rhea" id="RHEA:22508"/>
        <dbReference type="Rhea" id="RHEA-COMP:17339"/>
        <dbReference type="Rhea" id="RHEA-COMP:17340"/>
        <dbReference type="ChEBI" id="CHEBI:33019"/>
        <dbReference type="ChEBI" id="CHEBI:61560"/>
        <dbReference type="ChEBI" id="CHEBI:173112"/>
        <dbReference type="EC" id="2.7.7.49"/>
    </reaction>
</comment>
<keyword evidence="1" id="KW-0815">Transposition</keyword>
<comment type="catalytic activity">
    <reaction evidence="14">
        <text>DNA(n) + a 2'-deoxyribonucleoside 5'-triphosphate = DNA(n+1) + diphosphate</text>
        <dbReference type="Rhea" id="RHEA:22508"/>
        <dbReference type="Rhea" id="RHEA-COMP:17339"/>
        <dbReference type="Rhea" id="RHEA-COMP:17340"/>
        <dbReference type="ChEBI" id="CHEBI:33019"/>
        <dbReference type="ChEBI" id="CHEBI:61560"/>
        <dbReference type="ChEBI" id="CHEBI:173112"/>
        <dbReference type="EC" id="2.7.7.7"/>
    </reaction>
</comment>
<evidence type="ECO:0000256" key="13">
    <source>
        <dbReference type="ARBA" id="ARBA00048173"/>
    </source>
</evidence>
<evidence type="ECO:0000313" key="16">
    <source>
        <dbReference type="EMBL" id="MBW0468881.1"/>
    </source>
</evidence>
<dbReference type="GO" id="GO:0016787">
    <property type="term" value="F:hydrolase activity"/>
    <property type="evidence" value="ECO:0007669"/>
    <property type="project" value="UniProtKB-KW"/>
</dbReference>
<evidence type="ECO:0000256" key="4">
    <source>
        <dbReference type="ARBA" id="ARBA00022723"/>
    </source>
</evidence>
<dbReference type="GO" id="GO:0004519">
    <property type="term" value="F:endonuclease activity"/>
    <property type="evidence" value="ECO:0007669"/>
    <property type="project" value="UniProtKB-KW"/>
</dbReference>
<evidence type="ECO:0000256" key="1">
    <source>
        <dbReference type="ARBA" id="ARBA00022578"/>
    </source>
</evidence>
<evidence type="ECO:0000256" key="8">
    <source>
        <dbReference type="ARBA" id="ARBA00022884"/>
    </source>
</evidence>
<dbReference type="GO" id="GO:0003964">
    <property type="term" value="F:RNA-directed DNA polymerase activity"/>
    <property type="evidence" value="ECO:0007669"/>
    <property type="project" value="UniProtKB-KW"/>
</dbReference>
<evidence type="ECO:0000256" key="5">
    <source>
        <dbReference type="ARBA" id="ARBA00022759"/>
    </source>
</evidence>
<dbReference type="GO" id="GO:0046872">
    <property type="term" value="F:metal ion binding"/>
    <property type="evidence" value="ECO:0007669"/>
    <property type="project" value="UniProtKB-KW"/>
</dbReference>
<proteinExistence type="predicted"/>
<keyword evidence="11" id="KW-0239">DNA-directed DNA polymerase</keyword>
<keyword evidence="7" id="KW-0460">Magnesium</keyword>
<sequence>MIKSVNCTSFKIERLQTDNGAEFKNTFLSTFLEGCGNIHETSIPYEHHQNGNIEWMDCSISEISQTMLIASCLPKELWPYAFCHAAWIFNRTMHGNDTIAPYEVIAKNKPSLLLLCVFGSKGYLYDHLFQKDLSEKAIFGYHLGEAPHSKGWLFWIPDRKKVLKGASVKFDKNCFIQRIPASTSSLSLIQASSIFDGSMILAIEKQDKLVSSVNVSHDPIHVTPINYREALASAEANEWNIAIEEELTSIN</sequence>
<protein>
    <recommendedName>
        <fullName evidence="15">Integrase catalytic domain-containing protein</fullName>
    </recommendedName>
</protein>
<keyword evidence="11" id="KW-0808">Transferase</keyword>
<keyword evidence="4" id="KW-0479">Metal-binding</keyword>
<dbReference type="GO" id="GO:0006310">
    <property type="term" value="P:DNA recombination"/>
    <property type="evidence" value="ECO:0007669"/>
    <property type="project" value="UniProtKB-KW"/>
</dbReference>
<dbReference type="InterPro" id="IPR036397">
    <property type="entry name" value="RNaseH_sf"/>
</dbReference>
<keyword evidence="5" id="KW-0255">Endonuclease</keyword>
<evidence type="ECO:0000256" key="9">
    <source>
        <dbReference type="ARBA" id="ARBA00022908"/>
    </source>
</evidence>
<dbReference type="GO" id="GO:0032196">
    <property type="term" value="P:transposition"/>
    <property type="evidence" value="ECO:0007669"/>
    <property type="project" value="UniProtKB-KW"/>
</dbReference>
<accession>A0A9Q3GIN8</accession>
<dbReference type="Pfam" id="PF25597">
    <property type="entry name" value="SH3_retrovirus"/>
    <property type="match status" value="1"/>
</dbReference>
<dbReference type="GO" id="GO:0003723">
    <property type="term" value="F:RNA binding"/>
    <property type="evidence" value="ECO:0007669"/>
    <property type="project" value="UniProtKB-KW"/>
</dbReference>
<feature type="domain" description="Integrase catalytic" evidence="15">
    <location>
        <begin position="1"/>
        <end position="109"/>
    </location>
</feature>
<dbReference type="InterPro" id="IPR012337">
    <property type="entry name" value="RNaseH-like_sf"/>
</dbReference>
<evidence type="ECO:0000256" key="14">
    <source>
        <dbReference type="ARBA" id="ARBA00049244"/>
    </source>
</evidence>
<keyword evidence="8" id="KW-0694">RNA-binding</keyword>
<dbReference type="InterPro" id="IPR039537">
    <property type="entry name" value="Retrotran_Ty1/copia-like"/>
</dbReference>
<reference evidence="16" key="1">
    <citation type="submission" date="2021-03" db="EMBL/GenBank/DDBJ databases">
        <title>Draft genome sequence of rust myrtle Austropuccinia psidii MF-1, a brazilian biotype.</title>
        <authorList>
            <person name="Quecine M.C."/>
            <person name="Pachon D.M.R."/>
            <person name="Bonatelli M.L."/>
            <person name="Correr F.H."/>
            <person name="Franceschini L.M."/>
            <person name="Leite T.F."/>
            <person name="Margarido G.R.A."/>
            <person name="Almeida C.A."/>
            <person name="Ferrarezi J.A."/>
            <person name="Labate C.A."/>
        </authorList>
    </citation>
    <scope>NUCLEOTIDE SEQUENCE</scope>
    <source>
        <strain evidence="16">MF-1</strain>
    </source>
</reference>
<evidence type="ECO:0000256" key="3">
    <source>
        <dbReference type="ARBA" id="ARBA00022722"/>
    </source>
</evidence>
<dbReference type="GO" id="GO:0003887">
    <property type="term" value="F:DNA-directed DNA polymerase activity"/>
    <property type="evidence" value="ECO:0007669"/>
    <property type="project" value="UniProtKB-KW"/>
</dbReference>
<evidence type="ECO:0000256" key="7">
    <source>
        <dbReference type="ARBA" id="ARBA00022842"/>
    </source>
</evidence>
<keyword evidence="10" id="KW-0695">RNA-directed DNA polymerase</keyword>
<evidence type="ECO:0000256" key="11">
    <source>
        <dbReference type="ARBA" id="ARBA00022932"/>
    </source>
</evidence>
<name>A0A9Q3GIN8_9BASI</name>
<dbReference type="Gene3D" id="3.30.420.10">
    <property type="entry name" value="Ribonuclease H-like superfamily/Ribonuclease H"/>
    <property type="match status" value="1"/>
</dbReference>
<keyword evidence="3" id="KW-0540">Nuclease</keyword>
<dbReference type="EMBL" id="AVOT02002007">
    <property type="protein sequence ID" value="MBW0468881.1"/>
    <property type="molecule type" value="Genomic_DNA"/>
</dbReference>
<dbReference type="PANTHER" id="PTHR42648">
    <property type="entry name" value="TRANSPOSASE, PUTATIVE-RELATED"/>
    <property type="match status" value="1"/>
</dbReference>
<dbReference type="AlphaFoldDB" id="A0A9Q3GIN8"/>
<organism evidence="16 17">
    <name type="scientific">Austropuccinia psidii MF-1</name>
    <dbReference type="NCBI Taxonomy" id="1389203"/>
    <lineage>
        <taxon>Eukaryota</taxon>
        <taxon>Fungi</taxon>
        <taxon>Dikarya</taxon>
        <taxon>Basidiomycota</taxon>
        <taxon>Pucciniomycotina</taxon>
        <taxon>Pucciniomycetes</taxon>
        <taxon>Pucciniales</taxon>
        <taxon>Sphaerophragmiaceae</taxon>
        <taxon>Austropuccinia</taxon>
    </lineage>
</organism>
<evidence type="ECO:0000256" key="12">
    <source>
        <dbReference type="ARBA" id="ARBA00023172"/>
    </source>
</evidence>
<evidence type="ECO:0000256" key="10">
    <source>
        <dbReference type="ARBA" id="ARBA00022918"/>
    </source>
</evidence>
<dbReference type="InterPro" id="IPR001584">
    <property type="entry name" value="Integrase_cat-core"/>
</dbReference>
<comment type="caution">
    <text evidence="16">The sequence shown here is derived from an EMBL/GenBank/DDBJ whole genome shotgun (WGS) entry which is preliminary data.</text>
</comment>
<keyword evidence="6" id="KW-0378">Hydrolase</keyword>
<evidence type="ECO:0000256" key="6">
    <source>
        <dbReference type="ARBA" id="ARBA00022801"/>
    </source>
</evidence>
<dbReference type="PROSITE" id="PS50994">
    <property type="entry name" value="INTEGRASE"/>
    <property type="match status" value="1"/>
</dbReference>
<dbReference type="Proteomes" id="UP000765509">
    <property type="component" value="Unassembled WGS sequence"/>
</dbReference>
<evidence type="ECO:0000256" key="2">
    <source>
        <dbReference type="ARBA" id="ARBA00022695"/>
    </source>
</evidence>
<dbReference type="SUPFAM" id="SSF53098">
    <property type="entry name" value="Ribonuclease H-like"/>
    <property type="match status" value="1"/>
</dbReference>